<evidence type="ECO:0000313" key="2">
    <source>
        <dbReference type="EMBL" id="SIT45092.1"/>
    </source>
</evidence>
<name>A0A1N7SCM7_9BURK</name>
<feature type="region of interest" description="Disordered" evidence="1">
    <location>
        <begin position="1"/>
        <end position="32"/>
    </location>
</feature>
<proteinExistence type="predicted"/>
<evidence type="ECO:0000256" key="1">
    <source>
        <dbReference type="SAM" id="MobiDB-lite"/>
    </source>
</evidence>
<dbReference type="EMBL" id="CYGX02000053">
    <property type="protein sequence ID" value="SIT45092.1"/>
    <property type="molecule type" value="Genomic_DNA"/>
</dbReference>
<evidence type="ECO:0000313" key="3">
    <source>
        <dbReference type="Proteomes" id="UP000187012"/>
    </source>
</evidence>
<reference evidence="2 3" key="1">
    <citation type="submission" date="2016-12" db="EMBL/GenBank/DDBJ databases">
        <authorList>
            <person name="Song W.-J."/>
            <person name="Kurnit D.M."/>
        </authorList>
    </citation>
    <scope>NUCLEOTIDE SEQUENCE [LARGE SCALE GENOMIC DNA]</scope>
    <source>
        <strain evidence="2 3">STM7296</strain>
    </source>
</reference>
<dbReference type="Proteomes" id="UP000187012">
    <property type="component" value="Unassembled WGS sequence"/>
</dbReference>
<protein>
    <submittedName>
        <fullName evidence="2">Uncharacterized protein</fullName>
    </submittedName>
</protein>
<dbReference type="AlphaFoldDB" id="A0A1N7SCM7"/>
<accession>A0A1N7SCM7</accession>
<sequence length="91" mass="10032">MAHRTPPKKLTFPSRGAWRDTGSSGMRPDIHRQNFPKSLTFGPGGALCALLKSIPEKPHLCEDQCNNSIISKTYRGRNHTVASQCSRISSP</sequence>
<organism evidence="2 3">
    <name type="scientific">Paraburkholderia ribeironis</name>
    <dbReference type="NCBI Taxonomy" id="1247936"/>
    <lineage>
        <taxon>Bacteria</taxon>
        <taxon>Pseudomonadati</taxon>
        <taxon>Pseudomonadota</taxon>
        <taxon>Betaproteobacteria</taxon>
        <taxon>Burkholderiales</taxon>
        <taxon>Burkholderiaceae</taxon>
        <taxon>Paraburkholderia</taxon>
    </lineage>
</organism>
<keyword evidence="3" id="KW-1185">Reference proteome</keyword>
<gene>
    <name evidence="2" type="ORF">BN2475_530007</name>
</gene>